<dbReference type="EMBL" id="CP015922">
    <property type="protein sequence ID" value="ANI99126.1"/>
    <property type="molecule type" value="Genomic_DNA"/>
</dbReference>
<keyword evidence="10" id="KW-1185">Reference proteome</keyword>
<proteinExistence type="inferred from homology"/>
<dbReference type="HAMAP" id="MF_00387">
    <property type="entry name" value="LpxA"/>
    <property type="match status" value="1"/>
</dbReference>
<dbReference type="CDD" id="cd03351">
    <property type="entry name" value="LbH_UDP-GlcNAc_AT"/>
    <property type="match status" value="1"/>
</dbReference>
<dbReference type="InterPro" id="IPR037157">
    <property type="entry name" value="Acetyltransf_C_sf"/>
</dbReference>
<dbReference type="Proteomes" id="UP000078463">
    <property type="component" value="Chromosome"/>
</dbReference>
<dbReference type="Gene3D" id="2.160.10.10">
    <property type="entry name" value="Hexapeptide repeat proteins"/>
    <property type="match status" value="1"/>
</dbReference>
<dbReference type="PIRSF" id="PIRSF000456">
    <property type="entry name" value="UDP-GlcNAc_acltr"/>
    <property type="match status" value="1"/>
</dbReference>
<comment type="catalytic activity">
    <reaction evidence="7">
        <text>a (3R)-hydroxyacyl-[ACP] + UDP-N-acetyl-alpha-D-glucosamine = a UDP-3-O-[(3R)-3-hydroxyacyl]-N-acetyl-alpha-D-glucosamine + holo-[ACP]</text>
        <dbReference type="Rhea" id="RHEA:67812"/>
        <dbReference type="Rhea" id="RHEA-COMP:9685"/>
        <dbReference type="Rhea" id="RHEA-COMP:9945"/>
        <dbReference type="ChEBI" id="CHEBI:57705"/>
        <dbReference type="ChEBI" id="CHEBI:64479"/>
        <dbReference type="ChEBI" id="CHEBI:78827"/>
        <dbReference type="ChEBI" id="CHEBI:173225"/>
        <dbReference type="EC" id="2.3.1.129"/>
    </reaction>
</comment>
<feature type="domain" description="UDP N-acetylglucosamine O-acyltransferase C-terminal" evidence="8">
    <location>
        <begin position="176"/>
        <end position="264"/>
    </location>
</feature>
<comment type="subunit">
    <text evidence="7">Homotrimer.</text>
</comment>
<protein>
    <recommendedName>
        <fullName evidence="7">Acyl-[acyl-carrier-protein]--UDP-N-acetylglucosamine O-acyltransferase</fullName>
        <shortName evidence="7">UDP-N-acetylglucosamine acyltransferase</shortName>
        <ecNumber evidence="7">2.3.1.129</ecNumber>
    </recommendedName>
</protein>
<dbReference type="RefSeq" id="WP_068948131.1">
    <property type="nucleotide sequence ID" value="NZ_CP015922.1"/>
</dbReference>
<dbReference type="NCBIfam" id="TIGR01852">
    <property type="entry name" value="lipid_A_lpxA"/>
    <property type="match status" value="1"/>
</dbReference>
<keyword evidence="2 7" id="KW-0441">Lipid A biosynthesis</keyword>
<comment type="pathway">
    <text evidence="7">Glycolipid biosynthesis; lipid IV(A) biosynthesis; lipid IV(A) from (3R)-3-hydroxytetradecanoyl-[acyl-carrier-protein] and UDP-N-acetyl-alpha-D-glucosamine: step 1/6.</text>
</comment>
<dbReference type="GO" id="GO:0008780">
    <property type="term" value="F:acyl-[acyl-carrier-protein]-UDP-N-acetylglucosamine O-acyltransferase activity"/>
    <property type="evidence" value="ECO:0007669"/>
    <property type="project" value="UniProtKB-UniRule"/>
</dbReference>
<dbReference type="NCBIfam" id="NF003657">
    <property type="entry name" value="PRK05289.1"/>
    <property type="match status" value="1"/>
</dbReference>
<dbReference type="Pfam" id="PF13720">
    <property type="entry name" value="Acetyltransf_11"/>
    <property type="match status" value="1"/>
</dbReference>
<keyword evidence="1 7" id="KW-0444">Lipid biosynthesis</keyword>
<dbReference type="InterPro" id="IPR029098">
    <property type="entry name" value="Acetyltransf_C"/>
</dbReference>
<dbReference type="InterPro" id="IPR001451">
    <property type="entry name" value="Hexapep"/>
</dbReference>
<dbReference type="STRING" id="1743168.A8O14_02865"/>
<keyword evidence="5 7" id="KW-0443">Lipid metabolism</keyword>
<comment type="function">
    <text evidence="7">Involved in the biosynthesis of lipid A, a phosphorylated glycolipid that anchors the lipopolysaccharide to the outer membrane of the cell.</text>
</comment>
<dbReference type="UniPathway" id="UPA00359">
    <property type="reaction ID" value="UER00477"/>
</dbReference>
<comment type="similarity">
    <text evidence="7">Belongs to the transferase hexapeptide repeat family. LpxA subfamily.</text>
</comment>
<evidence type="ECO:0000256" key="4">
    <source>
        <dbReference type="ARBA" id="ARBA00022737"/>
    </source>
</evidence>
<evidence type="ECO:0000256" key="3">
    <source>
        <dbReference type="ARBA" id="ARBA00022679"/>
    </source>
</evidence>
<reference evidence="10" key="1">
    <citation type="submission" date="2016-05" db="EMBL/GenBank/DDBJ databases">
        <title>Polynucleobacter sp. QLW-P1FAT50C-4 genome.</title>
        <authorList>
            <person name="Hahn M.W."/>
        </authorList>
    </citation>
    <scope>NUCLEOTIDE SEQUENCE [LARGE SCALE GENOMIC DNA]</scope>
    <source>
        <strain evidence="10">QLW-P1FAT50C-4</strain>
    </source>
</reference>
<accession>A0A191UE08</accession>
<name>A0A191UE08_9BURK</name>
<evidence type="ECO:0000256" key="1">
    <source>
        <dbReference type="ARBA" id="ARBA00022516"/>
    </source>
</evidence>
<dbReference type="GO" id="GO:0016020">
    <property type="term" value="C:membrane"/>
    <property type="evidence" value="ECO:0007669"/>
    <property type="project" value="GOC"/>
</dbReference>
<dbReference type="Pfam" id="PF00132">
    <property type="entry name" value="Hexapep"/>
    <property type="match status" value="1"/>
</dbReference>
<evidence type="ECO:0000313" key="9">
    <source>
        <dbReference type="EMBL" id="ANI99126.1"/>
    </source>
</evidence>
<dbReference type="PANTHER" id="PTHR43480">
    <property type="entry name" value="ACYL-[ACYL-CARRIER-PROTEIN]--UDP-N-ACETYLGLUCOSAMINE O-ACYLTRANSFERASE"/>
    <property type="match status" value="1"/>
</dbReference>
<dbReference type="GO" id="GO:0005737">
    <property type="term" value="C:cytoplasm"/>
    <property type="evidence" value="ECO:0007669"/>
    <property type="project" value="UniProtKB-SubCell"/>
</dbReference>
<evidence type="ECO:0000256" key="2">
    <source>
        <dbReference type="ARBA" id="ARBA00022556"/>
    </source>
</evidence>
<dbReference type="GO" id="GO:0009245">
    <property type="term" value="P:lipid A biosynthetic process"/>
    <property type="evidence" value="ECO:0007669"/>
    <property type="project" value="UniProtKB-UniRule"/>
</dbReference>
<comment type="subcellular location">
    <subcellularLocation>
        <location evidence="7">Cytoplasm</location>
    </subcellularLocation>
</comment>
<dbReference type="Gene3D" id="1.20.1180.10">
    <property type="entry name" value="Udp N-acetylglucosamine O-acyltransferase, C-terminal domain"/>
    <property type="match status" value="1"/>
</dbReference>
<dbReference type="SUPFAM" id="SSF51161">
    <property type="entry name" value="Trimeric LpxA-like enzymes"/>
    <property type="match status" value="1"/>
</dbReference>
<dbReference type="AlphaFoldDB" id="A0A191UE08"/>
<sequence>MTRIHASAAVDSKAELASDVEVGPYSVIGPNVKIGAGTKVGSHTVIEGYTTIGAGNNFAHFAAIGGPPQDMKYRGEPTQLIIGDRNTIREFTTIHTGTSQDEGVTRIGNDNWIMAYVHIAHDCQVGNHTIFSSNAQIAGHVQVDDWAIMGGMSGVHQFVRIGQHAMLGGASALVQDIPPFVIAAGDKASPHGINVEGLKRRGFSSETISALRQAYKVLYKDGLSFEEAKVEIQKMVVANAADQATAEKLAQFHDFIAASTRGIIR</sequence>
<keyword evidence="7" id="KW-0963">Cytoplasm</keyword>
<dbReference type="KEGG" id="pwu:A8O14_02865"/>
<gene>
    <name evidence="7" type="primary">lpxA</name>
    <name evidence="9" type="ORF">A8O14_02865</name>
</gene>
<evidence type="ECO:0000256" key="7">
    <source>
        <dbReference type="HAMAP-Rule" id="MF_00387"/>
    </source>
</evidence>
<organism evidence="9 10">
    <name type="scientific">Polynucleobacter wuianus</name>
    <dbReference type="NCBI Taxonomy" id="1743168"/>
    <lineage>
        <taxon>Bacteria</taxon>
        <taxon>Pseudomonadati</taxon>
        <taxon>Pseudomonadota</taxon>
        <taxon>Betaproteobacteria</taxon>
        <taxon>Burkholderiales</taxon>
        <taxon>Burkholderiaceae</taxon>
        <taxon>Polynucleobacter</taxon>
    </lineage>
</organism>
<dbReference type="OrthoDB" id="9807278at2"/>
<dbReference type="InterPro" id="IPR010137">
    <property type="entry name" value="Lipid_A_LpxA"/>
</dbReference>
<keyword evidence="3 7" id="KW-0808">Transferase</keyword>
<dbReference type="EC" id="2.3.1.129" evidence="7"/>
<evidence type="ECO:0000256" key="5">
    <source>
        <dbReference type="ARBA" id="ARBA00023098"/>
    </source>
</evidence>
<evidence type="ECO:0000259" key="8">
    <source>
        <dbReference type="Pfam" id="PF13720"/>
    </source>
</evidence>
<evidence type="ECO:0000256" key="6">
    <source>
        <dbReference type="ARBA" id="ARBA00023315"/>
    </source>
</evidence>
<keyword evidence="4 7" id="KW-0677">Repeat</keyword>
<keyword evidence="6 7" id="KW-0012">Acyltransferase</keyword>
<evidence type="ECO:0000313" key="10">
    <source>
        <dbReference type="Proteomes" id="UP000078463"/>
    </source>
</evidence>
<dbReference type="PANTHER" id="PTHR43480:SF1">
    <property type="entry name" value="ACYL-[ACYL-CARRIER-PROTEIN]--UDP-N-ACETYLGLUCOSAMINE O-ACYLTRANSFERASE, MITOCHONDRIAL-RELATED"/>
    <property type="match status" value="1"/>
</dbReference>
<dbReference type="InterPro" id="IPR011004">
    <property type="entry name" value="Trimer_LpxA-like_sf"/>
</dbReference>